<keyword evidence="10" id="KW-1185">Reference proteome</keyword>
<dbReference type="SMART" id="SM00066">
    <property type="entry name" value="GAL4"/>
    <property type="match status" value="1"/>
</dbReference>
<evidence type="ECO:0000259" key="8">
    <source>
        <dbReference type="PROSITE" id="PS50048"/>
    </source>
</evidence>
<evidence type="ECO:0000256" key="1">
    <source>
        <dbReference type="ARBA" id="ARBA00004123"/>
    </source>
</evidence>
<evidence type="ECO:0000256" key="5">
    <source>
        <dbReference type="ARBA" id="ARBA00023242"/>
    </source>
</evidence>
<keyword evidence="4" id="KW-0804">Transcription</keyword>
<evidence type="ECO:0000256" key="2">
    <source>
        <dbReference type="ARBA" id="ARBA00022723"/>
    </source>
</evidence>
<evidence type="ECO:0000256" key="6">
    <source>
        <dbReference type="SAM" id="Coils"/>
    </source>
</evidence>
<dbReference type="CDD" id="cd00067">
    <property type="entry name" value="GAL4"/>
    <property type="match status" value="1"/>
</dbReference>
<reference evidence="9" key="1">
    <citation type="journal article" date="2021" name="Open Biol.">
        <title>Shared evolutionary footprints suggest mitochondrial oxidative damage underlies multiple complex I losses in fungi.</title>
        <authorList>
            <person name="Schikora-Tamarit M.A."/>
            <person name="Marcet-Houben M."/>
            <person name="Nosek J."/>
            <person name="Gabaldon T."/>
        </authorList>
    </citation>
    <scope>NUCLEOTIDE SEQUENCE</scope>
    <source>
        <strain evidence="9">CBS6341</strain>
    </source>
</reference>
<accession>A0A9P8PTJ0</accession>
<proteinExistence type="predicted"/>
<dbReference type="Proteomes" id="UP000769528">
    <property type="component" value="Unassembled WGS sequence"/>
</dbReference>
<dbReference type="PANTHER" id="PTHR47338:SF5">
    <property type="entry name" value="ZN(II)2CYS6 TRANSCRIPTION FACTOR (EUROFUNG)"/>
    <property type="match status" value="1"/>
</dbReference>
<comment type="subcellular location">
    <subcellularLocation>
        <location evidence="1">Nucleus</location>
    </subcellularLocation>
</comment>
<dbReference type="OrthoDB" id="435881at2759"/>
<comment type="caution">
    <text evidence="9">The sequence shown here is derived from an EMBL/GenBank/DDBJ whole genome shotgun (WGS) entry which is preliminary data.</text>
</comment>
<evidence type="ECO:0000256" key="7">
    <source>
        <dbReference type="SAM" id="MobiDB-lite"/>
    </source>
</evidence>
<dbReference type="PROSITE" id="PS00463">
    <property type="entry name" value="ZN2_CY6_FUNGAL_1"/>
    <property type="match status" value="1"/>
</dbReference>
<sequence length="706" mass="82752">MVSPVSCNFCRKRKIRCSRDEHGCSNCLKRDIKCCYPSKFRSLDIKNISENDSKPILLNNSSNSDSNNIQINESTDSIKADYEHRIEELEKKLGISQDLLSIINSNGCDISKYFGEDSLVHLEYSMMSEALKFDHGKLSGQNINLRKKKLPIFIEDNSVLNFKFIGILIDKFFNKDDQFNFFNEIFDYNEIVGFLSNYNDIIDWNHDEIFSTLLAILIDVFKTFLNQDDDDDGNINKLYYGFSSLYPLVKDHNKILKNLVNYYIQITYIKPTESISYIKTQLIMVNYFYYIYRFESCWKTLYQLISDAYSLGIHIIQGPIWIKINLMESLICSISTRPNCINEGLIKSNHIEDEFKEIQFANILRAKNKIYIESYINNYKVQFADFFYIDLRFHQYTKILKDKIEQINISQNNCKILSSNIEQKIKIDKCNLLLALNYSSHMKLYIDFHETEDIIDSRLLKLFTDFLKILESSVYGKLYLLRNIFASLECLVYQFLLIFLKYLNHKTVSLILENKDNFKSDKIEILNQQLTTLKSYQDRILRLFKSSSNYSNIRVLKVVQIISNVNISDIKTFNLVPGDSQESFKDNFEYDDHNNNNFSMTNPIEYQEAKLKSNNIQLTPNSIIDDDNFKYNESNESITNSIFNNSDNNNNNNNNDNKSNLIENLNSTTKYYANNEIKDILQDHSIMCVLHDVSEVSDYMDTTNFI</sequence>
<protein>
    <recommendedName>
        <fullName evidence="8">Zn(2)-C6 fungal-type domain-containing protein</fullName>
    </recommendedName>
</protein>
<keyword evidence="6" id="KW-0175">Coiled coil</keyword>
<organism evidence="9 10">
    <name type="scientific">Wickerhamomyces mucosus</name>
    <dbReference type="NCBI Taxonomy" id="1378264"/>
    <lineage>
        <taxon>Eukaryota</taxon>
        <taxon>Fungi</taxon>
        <taxon>Dikarya</taxon>
        <taxon>Ascomycota</taxon>
        <taxon>Saccharomycotina</taxon>
        <taxon>Saccharomycetes</taxon>
        <taxon>Phaffomycetales</taxon>
        <taxon>Wickerhamomycetaceae</taxon>
        <taxon>Wickerhamomyces</taxon>
    </lineage>
</organism>
<dbReference type="GO" id="GO:0005634">
    <property type="term" value="C:nucleus"/>
    <property type="evidence" value="ECO:0007669"/>
    <property type="project" value="UniProtKB-SubCell"/>
</dbReference>
<dbReference type="InterPro" id="IPR050815">
    <property type="entry name" value="TF_fung"/>
</dbReference>
<dbReference type="GO" id="GO:0008270">
    <property type="term" value="F:zinc ion binding"/>
    <property type="evidence" value="ECO:0007669"/>
    <property type="project" value="InterPro"/>
</dbReference>
<keyword evidence="5" id="KW-0539">Nucleus</keyword>
<feature type="coiled-coil region" evidence="6">
    <location>
        <begin position="72"/>
        <end position="99"/>
    </location>
</feature>
<evidence type="ECO:0000313" key="10">
    <source>
        <dbReference type="Proteomes" id="UP000769528"/>
    </source>
</evidence>
<dbReference type="GO" id="GO:0000981">
    <property type="term" value="F:DNA-binding transcription factor activity, RNA polymerase II-specific"/>
    <property type="evidence" value="ECO:0007669"/>
    <property type="project" value="InterPro"/>
</dbReference>
<dbReference type="SUPFAM" id="SSF57701">
    <property type="entry name" value="Zn2/Cys6 DNA-binding domain"/>
    <property type="match status" value="1"/>
</dbReference>
<evidence type="ECO:0000256" key="3">
    <source>
        <dbReference type="ARBA" id="ARBA00023015"/>
    </source>
</evidence>
<dbReference type="EMBL" id="JAEUBF010000556">
    <property type="protein sequence ID" value="KAH3677039.1"/>
    <property type="molecule type" value="Genomic_DNA"/>
</dbReference>
<dbReference type="InterPro" id="IPR036864">
    <property type="entry name" value="Zn2-C6_fun-type_DNA-bd_sf"/>
</dbReference>
<gene>
    <name evidence="9" type="ORF">WICMUC_001945</name>
</gene>
<evidence type="ECO:0000256" key="4">
    <source>
        <dbReference type="ARBA" id="ARBA00023163"/>
    </source>
</evidence>
<dbReference type="PANTHER" id="PTHR47338">
    <property type="entry name" value="ZN(II)2CYS6 TRANSCRIPTION FACTOR (EUROFUNG)-RELATED"/>
    <property type="match status" value="1"/>
</dbReference>
<evidence type="ECO:0000313" key="9">
    <source>
        <dbReference type="EMBL" id="KAH3677039.1"/>
    </source>
</evidence>
<keyword evidence="2" id="KW-0479">Metal-binding</keyword>
<keyword evidence="3" id="KW-0805">Transcription regulation</keyword>
<feature type="domain" description="Zn(2)-C6 fungal-type" evidence="8">
    <location>
        <begin position="6"/>
        <end position="36"/>
    </location>
</feature>
<name>A0A9P8PTJ0_9ASCO</name>
<reference evidence="9" key="2">
    <citation type="submission" date="2021-01" db="EMBL/GenBank/DDBJ databases">
        <authorList>
            <person name="Schikora-Tamarit M.A."/>
        </authorList>
    </citation>
    <scope>NUCLEOTIDE SEQUENCE</scope>
    <source>
        <strain evidence="9">CBS6341</strain>
    </source>
</reference>
<dbReference type="PROSITE" id="PS50048">
    <property type="entry name" value="ZN2_CY6_FUNGAL_2"/>
    <property type="match status" value="1"/>
</dbReference>
<dbReference type="Gene3D" id="4.10.240.10">
    <property type="entry name" value="Zn(2)-C6 fungal-type DNA-binding domain"/>
    <property type="match status" value="1"/>
</dbReference>
<dbReference type="AlphaFoldDB" id="A0A9P8PTJ0"/>
<feature type="region of interest" description="Disordered" evidence="7">
    <location>
        <begin position="642"/>
        <end position="661"/>
    </location>
</feature>
<dbReference type="Pfam" id="PF00172">
    <property type="entry name" value="Zn_clus"/>
    <property type="match status" value="1"/>
</dbReference>
<dbReference type="InterPro" id="IPR001138">
    <property type="entry name" value="Zn2Cys6_DnaBD"/>
</dbReference>